<proteinExistence type="predicted"/>
<dbReference type="Proteomes" id="UP000830167">
    <property type="component" value="Chromosome"/>
</dbReference>
<evidence type="ECO:0000313" key="1">
    <source>
        <dbReference type="EMBL" id="UOF89324.1"/>
    </source>
</evidence>
<protein>
    <submittedName>
        <fullName evidence="1">Uncharacterized protein</fullName>
    </submittedName>
</protein>
<name>A0ABY4CGB0_9BACL</name>
<evidence type="ECO:0000313" key="2">
    <source>
        <dbReference type="Proteomes" id="UP000830167"/>
    </source>
</evidence>
<accession>A0ABY4CGB0</accession>
<gene>
    <name evidence="1" type="ORF">LSG31_15640</name>
</gene>
<dbReference type="EMBL" id="CP089291">
    <property type="protein sequence ID" value="UOF89324.1"/>
    <property type="molecule type" value="Genomic_DNA"/>
</dbReference>
<reference evidence="1" key="1">
    <citation type="submission" date="2021-12" db="EMBL/GenBank/DDBJ databases">
        <title>Alicyclobacillaceae gen. nov., sp. nov., isolated from chalcocite enrichment system.</title>
        <authorList>
            <person name="Jiang Z."/>
        </authorList>
    </citation>
    <scope>NUCLEOTIDE SEQUENCE</scope>
    <source>
        <strain evidence="1">MYW30-H2</strain>
    </source>
</reference>
<sequence length="177" mass="20281">MFKLFNKDKKPTSNITEEIPAQITSTGGLGDRYHTFEKSYGENSGVTEWGRFQDNSIFVRFFEDRAIMVQFIQNDQPLSDKQAALQKALEILPKDAKILEEKTELEGTDGKAEYFLLESQLLQAVFESKSLESVKDPQYCTLCLTANETGYFLITATLGDYLYHEDRTNLILKHDLF</sequence>
<keyword evidence="2" id="KW-1185">Reference proteome</keyword>
<organism evidence="1 2">
    <name type="scientific">Fodinisporobacter ferrooxydans</name>
    <dbReference type="NCBI Taxonomy" id="2901836"/>
    <lineage>
        <taxon>Bacteria</taxon>
        <taxon>Bacillati</taxon>
        <taxon>Bacillota</taxon>
        <taxon>Bacilli</taxon>
        <taxon>Bacillales</taxon>
        <taxon>Alicyclobacillaceae</taxon>
        <taxon>Fodinisporobacter</taxon>
    </lineage>
</organism>
<dbReference type="RefSeq" id="WP_347436011.1">
    <property type="nucleotide sequence ID" value="NZ_CP089291.1"/>
</dbReference>